<protein>
    <submittedName>
        <fullName evidence="2">Amidase</fullName>
        <ecNumber evidence="2">3.5.1.4</ecNumber>
    </submittedName>
</protein>
<dbReference type="AlphaFoldDB" id="A0A845GAI1"/>
<organism evidence="2 3">
    <name type="scientific">Duganella vulcania</name>
    <dbReference type="NCBI Taxonomy" id="2692166"/>
    <lineage>
        <taxon>Bacteria</taxon>
        <taxon>Pseudomonadati</taxon>
        <taxon>Pseudomonadota</taxon>
        <taxon>Betaproteobacteria</taxon>
        <taxon>Burkholderiales</taxon>
        <taxon>Oxalobacteraceae</taxon>
        <taxon>Telluria group</taxon>
        <taxon>Duganella</taxon>
    </lineage>
</organism>
<dbReference type="EMBL" id="WWCW01000242">
    <property type="protein sequence ID" value="MYM91673.1"/>
    <property type="molecule type" value="Genomic_DNA"/>
</dbReference>
<dbReference type="PANTHER" id="PTHR42678:SF34">
    <property type="entry name" value="OS04G0183300 PROTEIN"/>
    <property type="match status" value="1"/>
</dbReference>
<dbReference type="NCBIfam" id="NF006006">
    <property type="entry name" value="PRK08137.1"/>
    <property type="match status" value="1"/>
</dbReference>
<feature type="domain" description="Amidase" evidence="1">
    <location>
        <begin position="60"/>
        <end position="507"/>
    </location>
</feature>
<dbReference type="EC" id="3.5.1.4" evidence="2"/>
<comment type="caution">
    <text evidence="2">The sequence shown here is derived from an EMBL/GenBank/DDBJ whole genome shotgun (WGS) entry which is preliminary data.</text>
</comment>
<gene>
    <name evidence="2" type="ORF">GTP91_31410</name>
</gene>
<sequence length="539" mass="56674">MDRREFVRMGVAAGAVAGGNRVLAAPAGAASKLGPGGILDAGVWEQQQMMEAGKLTSHSLTSQYLARIKTIDKSGPRLNAIIEINPEALKIALEMDRERNLKRVRGPLHGIPVLLKDNIATGDRMSTTAGSLALNGVRAARDAHVAAQLRAAGAVIIGKTNLSEWANMRSTHSVSGWSGRGGLTLNPYSLDRNCSGSSSGSGAAIAAGLATLAVGTETDGSIVSPASICGVVGIKPTLGLVSRSGIIPIAHSQDTAGPMARSVADAALMLAAMTGVDASDPVTREGAGKAGDYRAALEKGGLQGKRIGVARNFFGSNDELDAVIEKALLDLKAQGAILVDTEVPNISKYGDSETEVLLYEFKADLAAYLKEYAPHAPVADMADVIAFNQKHHQQELPYFGQEYLERAQAKGDLDTPAYREALANNQRYSRAEGIDQIMREHRLDALVAPTGGPAWLTDFINGDHFGGSFSSPAAVAGYPHITVPAGYVHGLPVGLSFVGAAYSDAMLIRMAYSYEQATLHRRAPQFPASVNIGKAWGQV</sequence>
<dbReference type="InterPro" id="IPR023631">
    <property type="entry name" value="Amidase_dom"/>
</dbReference>
<dbReference type="GO" id="GO:0004040">
    <property type="term" value="F:amidase activity"/>
    <property type="evidence" value="ECO:0007669"/>
    <property type="project" value="UniProtKB-EC"/>
</dbReference>
<evidence type="ECO:0000259" key="1">
    <source>
        <dbReference type="Pfam" id="PF01425"/>
    </source>
</evidence>
<dbReference type="Gene3D" id="3.90.1300.10">
    <property type="entry name" value="Amidase signature (AS) domain"/>
    <property type="match status" value="1"/>
</dbReference>
<evidence type="ECO:0000313" key="2">
    <source>
        <dbReference type="EMBL" id="MYM91673.1"/>
    </source>
</evidence>
<dbReference type="RefSeq" id="WP_161100266.1">
    <property type="nucleotide sequence ID" value="NZ_WWCW01000242.1"/>
</dbReference>
<dbReference type="SUPFAM" id="SSF75304">
    <property type="entry name" value="Amidase signature (AS) enzymes"/>
    <property type="match status" value="1"/>
</dbReference>
<evidence type="ECO:0000313" key="3">
    <source>
        <dbReference type="Proteomes" id="UP000470302"/>
    </source>
</evidence>
<dbReference type="InterPro" id="IPR036928">
    <property type="entry name" value="AS_sf"/>
</dbReference>
<dbReference type="Pfam" id="PF01425">
    <property type="entry name" value="Amidase"/>
    <property type="match status" value="1"/>
</dbReference>
<dbReference type="Proteomes" id="UP000470302">
    <property type="component" value="Unassembled WGS sequence"/>
</dbReference>
<name>A0A845GAI1_9BURK</name>
<reference evidence="2 3" key="1">
    <citation type="submission" date="2020-01" db="EMBL/GenBank/DDBJ databases">
        <title>Novel species isolated from a subtropical stream in China.</title>
        <authorList>
            <person name="Lu H."/>
        </authorList>
    </citation>
    <scope>NUCLEOTIDE SEQUENCE [LARGE SCALE GENOMIC DNA]</scope>
    <source>
        <strain evidence="2 3">FT82W</strain>
    </source>
</reference>
<proteinExistence type="predicted"/>
<keyword evidence="2" id="KW-0378">Hydrolase</keyword>
<dbReference type="NCBIfam" id="NF005300">
    <property type="entry name" value="PRK06828.1"/>
    <property type="match status" value="1"/>
</dbReference>
<accession>A0A845GAI1</accession>
<dbReference type="PANTHER" id="PTHR42678">
    <property type="entry name" value="AMIDASE"/>
    <property type="match status" value="1"/>
</dbReference>